<name>A0A1F6AH38_9BACT</name>
<organism evidence="1 2">
    <name type="scientific">Candidatus Gottesmanbacteria bacterium RIFCSPLOWO2_01_FULL_43_11b</name>
    <dbReference type="NCBI Taxonomy" id="1798392"/>
    <lineage>
        <taxon>Bacteria</taxon>
        <taxon>Candidatus Gottesmaniibacteriota</taxon>
    </lineage>
</organism>
<dbReference type="InterPro" id="IPR050155">
    <property type="entry name" value="HAD-like_hydrolase_sf"/>
</dbReference>
<dbReference type="PANTHER" id="PTHR43434:SF1">
    <property type="entry name" value="PHOSPHOGLYCOLATE PHOSPHATASE"/>
    <property type="match status" value="1"/>
</dbReference>
<dbReference type="Proteomes" id="UP000178759">
    <property type="component" value="Unassembled WGS sequence"/>
</dbReference>
<evidence type="ECO:0000313" key="2">
    <source>
        <dbReference type="Proteomes" id="UP000178759"/>
    </source>
</evidence>
<dbReference type="GO" id="GO:0008967">
    <property type="term" value="F:phosphoglycolate phosphatase activity"/>
    <property type="evidence" value="ECO:0007669"/>
    <property type="project" value="TreeGrafter"/>
</dbReference>
<dbReference type="SUPFAM" id="SSF56784">
    <property type="entry name" value="HAD-like"/>
    <property type="match status" value="1"/>
</dbReference>
<dbReference type="InterPro" id="IPR041492">
    <property type="entry name" value="HAD_2"/>
</dbReference>
<reference evidence="1 2" key="1">
    <citation type="journal article" date="2016" name="Nat. Commun.">
        <title>Thousands of microbial genomes shed light on interconnected biogeochemical processes in an aquifer system.</title>
        <authorList>
            <person name="Anantharaman K."/>
            <person name="Brown C.T."/>
            <person name="Hug L.A."/>
            <person name="Sharon I."/>
            <person name="Castelle C.J."/>
            <person name="Probst A.J."/>
            <person name="Thomas B.C."/>
            <person name="Singh A."/>
            <person name="Wilkins M.J."/>
            <person name="Karaoz U."/>
            <person name="Brodie E.L."/>
            <person name="Williams K.H."/>
            <person name="Hubbard S.S."/>
            <person name="Banfield J.F."/>
        </authorList>
    </citation>
    <scope>NUCLEOTIDE SEQUENCE [LARGE SCALE GENOMIC DNA]</scope>
</reference>
<comment type="caution">
    <text evidence="1">The sequence shown here is derived from an EMBL/GenBank/DDBJ whole genome shotgun (WGS) entry which is preliminary data.</text>
</comment>
<dbReference type="GO" id="GO:0006281">
    <property type="term" value="P:DNA repair"/>
    <property type="evidence" value="ECO:0007669"/>
    <property type="project" value="TreeGrafter"/>
</dbReference>
<sequence length="230" mass="26183">MKKLLVLFDIDGTLTNRVGNLKESLWRFPYAVKKLFNVDLNLTVDDYMSFNGWIDKAQVWEMVKTKGVSRDEYEKKFPKFGEIVLEYFKFHKPTYTTAPGAKELLQNLYERGVNLGVITGNVEEGAWWKLDNVGIRNYFSFGLFGGEANDRVELASYVFEKAKRHFGTAFLPDNIVIIGDTVHDVRSAKENGLKSILILTGGQNSEVPKDVTPNLIVSSLEDKKVLEFLM</sequence>
<dbReference type="STRING" id="1798392.A3A79_02630"/>
<evidence type="ECO:0000313" key="1">
    <source>
        <dbReference type="EMBL" id="OGG24068.1"/>
    </source>
</evidence>
<dbReference type="EMBL" id="MFJV01000001">
    <property type="protein sequence ID" value="OGG24068.1"/>
    <property type="molecule type" value="Genomic_DNA"/>
</dbReference>
<dbReference type="InterPro" id="IPR023214">
    <property type="entry name" value="HAD_sf"/>
</dbReference>
<dbReference type="Gene3D" id="3.40.50.1000">
    <property type="entry name" value="HAD superfamily/HAD-like"/>
    <property type="match status" value="1"/>
</dbReference>
<protein>
    <recommendedName>
        <fullName evidence="3">Haloacid dehalogenase</fullName>
    </recommendedName>
</protein>
<accession>A0A1F6AH38</accession>
<dbReference type="InterPro" id="IPR023198">
    <property type="entry name" value="PGP-like_dom2"/>
</dbReference>
<proteinExistence type="predicted"/>
<dbReference type="PANTHER" id="PTHR43434">
    <property type="entry name" value="PHOSPHOGLYCOLATE PHOSPHATASE"/>
    <property type="match status" value="1"/>
</dbReference>
<dbReference type="Pfam" id="PF13419">
    <property type="entry name" value="HAD_2"/>
    <property type="match status" value="1"/>
</dbReference>
<dbReference type="AlphaFoldDB" id="A0A1F6AH38"/>
<gene>
    <name evidence="1" type="ORF">A3A79_02630</name>
</gene>
<evidence type="ECO:0008006" key="3">
    <source>
        <dbReference type="Google" id="ProtNLM"/>
    </source>
</evidence>
<dbReference type="InterPro" id="IPR036412">
    <property type="entry name" value="HAD-like_sf"/>
</dbReference>
<dbReference type="Gene3D" id="1.10.150.240">
    <property type="entry name" value="Putative phosphatase, domain 2"/>
    <property type="match status" value="1"/>
</dbReference>